<evidence type="ECO:0000313" key="2">
    <source>
        <dbReference type="EMBL" id="KGD66932.1"/>
    </source>
</evidence>
<dbReference type="AlphaFoldDB" id="A0A095SQR7"/>
<feature type="transmembrane region" description="Helical" evidence="1">
    <location>
        <begin position="20"/>
        <end position="37"/>
    </location>
</feature>
<name>A0A095SQR7_9FLAO</name>
<evidence type="ECO:0000313" key="3">
    <source>
        <dbReference type="Proteomes" id="UP000029554"/>
    </source>
</evidence>
<comment type="caution">
    <text evidence="2">The sequence shown here is derived from an EMBL/GenBank/DDBJ whole genome shotgun (WGS) entry which is preliminary data.</text>
</comment>
<keyword evidence="1" id="KW-1133">Transmembrane helix</keyword>
<dbReference type="Proteomes" id="UP000029554">
    <property type="component" value="Unassembled WGS sequence"/>
</dbReference>
<accession>A0A095SQR7</accession>
<proteinExistence type="predicted"/>
<evidence type="ECO:0000256" key="1">
    <source>
        <dbReference type="SAM" id="Phobius"/>
    </source>
</evidence>
<dbReference type="OrthoDB" id="1368902at2"/>
<keyword evidence="3" id="KW-1185">Reference proteome</keyword>
<keyword evidence="1" id="KW-0812">Transmembrane</keyword>
<sequence>MTKQQIMEWITIHSKQILDFFLFLIIVIMGAIVKIIKQVKQGVKASWKWFLAEAIVSVFVALLVYGFFDQFLHFNKLFTYMVCAWCGSFSTIFHKRMEDLLGAFFDKLKQLINEKTNP</sequence>
<dbReference type="STRING" id="1453498.LG45_16035"/>
<organism evidence="2 3">
    <name type="scientific">Flavobacterium aquatile LMG 4008 = ATCC 11947</name>
    <dbReference type="NCBI Taxonomy" id="1453498"/>
    <lineage>
        <taxon>Bacteria</taxon>
        <taxon>Pseudomonadati</taxon>
        <taxon>Bacteroidota</taxon>
        <taxon>Flavobacteriia</taxon>
        <taxon>Flavobacteriales</taxon>
        <taxon>Flavobacteriaceae</taxon>
        <taxon>Flavobacterium</taxon>
    </lineage>
</organism>
<dbReference type="eggNOG" id="ENOG5030R5V">
    <property type="taxonomic scope" value="Bacteria"/>
</dbReference>
<reference evidence="2 3" key="1">
    <citation type="submission" date="2014-09" db="EMBL/GenBank/DDBJ databases">
        <title>Whole Genome Shotgun of Flavobacterium aquatile LMG 4008.</title>
        <authorList>
            <person name="Gale A.N."/>
            <person name="Pipes S.E."/>
            <person name="Newman J.D."/>
        </authorList>
    </citation>
    <scope>NUCLEOTIDE SEQUENCE [LARGE SCALE GENOMIC DNA]</scope>
    <source>
        <strain evidence="2 3">LMG 4008</strain>
    </source>
</reference>
<keyword evidence="1" id="KW-0472">Membrane</keyword>
<feature type="transmembrane region" description="Helical" evidence="1">
    <location>
        <begin position="49"/>
        <end position="68"/>
    </location>
</feature>
<protein>
    <submittedName>
        <fullName evidence="2">Uncharacterized protein</fullName>
    </submittedName>
</protein>
<dbReference type="EMBL" id="JRHH01000006">
    <property type="protein sequence ID" value="KGD66932.1"/>
    <property type="molecule type" value="Genomic_DNA"/>
</dbReference>
<gene>
    <name evidence="2" type="ORF">LG45_16035</name>
</gene>
<dbReference type="RefSeq" id="WP_035128953.1">
    <property type="nucleotide sequence ID" value="NZ_JRHH01000006.1"/>
</dbReference>